<evidence type="ECO:0000256" key="7">
    <source>
        <dbReference type="SAM" id="Phobius"/>
    </source>
</evidence>
<keyword evidence="5" id="KW-0406">Ion transport</keyword>
<evidence type="ECO:0000256" key="4">
    <source>
        <dbReference type="ARBA" id="ARBA00022989"/>
    </source>
</evidence>
<organism evidence="8">
    <name type="scientific">Leptocylindrus danicus</name>
    <dbReference type="NCBI Taxonomy" id="163516"/>
    <lineage>
        <taxon>Eukaryota</taxon>
        <taxon>Sar</taxon>
        <taxon>Stramenopiles</taxon>
        <taxon>Ochrophyta</taxon>
        <taxon>Bacillariophyta</taxon>
        <taxon>Coscinodiscophyceae</taxon>
        <taxon>Chaetocerotophycidae</taxon>
        <taxon>Leptocylindrales</taxon>
        <taxon>Leptocylindraceae</taxon>
        <taxon>Leptocylindrus</taxon>
    </lineage>
</organism>
<evidence type="ECO:0000256" key="5">
    <source>
        <dbReference type="ARBA" id="ARBA00023065"/>
    </source>
</evidence>
<dbReference type="GO" id="GO:0016020">
    <property type="term" value="C:membrane"/>
    <property type="evidence" value="ECO:0007669"/>
    <property type="project" value="UniProtKB-SubCell"/>
</dbReference>
<keyword evidence="2" id="KW-0813">Transport</keyword>
<evidence type="ECO:0000256" key="1">
    <source>
        <dbReference type="ARBA" id="ARBA00004141"/>
    </source>
</evidence>
<feature type="transmembrane region" description="Helical" evidence="7">
    <location>
        <begin position="253"/>
        <end position="274"/>
    </location>
</feature>
<protein>
    <recommendedName>
        <fullName evidence="9">Bestrophin homolog</fullName>
    </recommendedName>
</protein>
<sequence length="324" mass="37215">MTILYDSKNTIQIILRRKGSVWKQVVPFCLLTVGISIGIYYFENTYGHDSENDENNLHITFDDAGHKMLATMVAYLVVSRVNAAYCRFWEARTLLSHALFSARQFSVNTVIFTNQDLSERANEWRFEMRQGILELLSASLDALQDEDFHKDRKLKYLESTDTRKGYTASITQISHQLQDMIVQQKDYLEKPMLIQKELKLHESISDFMTDINELAKISATPYPFPTTQMTRILLFVWMFTLPFALVNNAEDQYSTPILMFFITYGFFGLEFVAIELDDPFGTDPNDLEMSKLSTQIIDGINRDITDEGSISDYVISFLGGVSGK</sequence>
<dbReference type="InterPro" id="IPR044669">
    <property type="entry name" value="YneE/VCCN1/2-like"/>
</dbReference>
<dbReference type="Pfam" id="PF25539">
    <property type="entry name" value="Bestrophin_2"/>
    <property type="match status" value="1"/>
</dbReference>
<dbReference type="GO" id="GO:0005254">
    <property type="term" value="F:chloride channel activity"/>
    <property type="evidence" value="ECO:0007669"/>
    <property type="project" value="InterPro"/>
</dbReference>
<reference evidence="8" key="1">
    <citation type="submission" date="2021-01" db="EMBL/GenBank/DDBJ databases">
        <authorList>
            <person name="Corre E."/>
            <person name="Pelletier E."/>
            <person name="Niang G."/>
            <person name="Scheremetjew M."/>
            <person name="Finn R."/>
            <person name="Kale V."/>
            <person name="Holt S."/>
            <person name="Cochrane G."/>
            <person name="Meng A."/>
            <person name="Brown T."/>
            <person name="Cohen L."/>
        </authorList>
    </citation>
    <scope>NUCLEOTIDE SEQUENCE</scope>
    <source>
        <strain evidence="8">B650</strain>
    </source>
</reference>
<dbReference type="AlphaFoldDB" id="A0A7S2LR46"/>
<evidence type="ECO:0000256" key="3">
    <source>
        <dbReference type="ARBA" id="ARBA00022692"/>
    </source>
</evidence>
<keyword evidence="4 7" id="KW-1133">Transmembrane helix</keyword>
<feature type="transmembrane region" description="Helical" evidence="7">
    <location>
        <begin position="21"/>
        <end position="42"/>
    </location>
</feature>
<accession>A0A7S2LR46</accession>
<dbReference type="EMBL" id="HBGY01032564">
    <property type="protein sequence ID" value="CAD9612237.1"/>
    <property type="molecule type" value="Transcribed_RNA"/>
</dbReference>
<gene>
    <name evidence="8" type="ORF">LDAN0321_LOCUS20370</name>
</gene>
<evidence type="ECO:0000256" key="2">
    <source>
        <dbReference type="ARBA" id="ARBA00022448"/>
    </source>
</evidence>
<comment type="subcellular location">
    <subcellularLocation>
        <location evidence="1">Membrane</location>
        <topology evidence="1">Multi-pass membrane protein</topology>
    </subcellularLocation>
</comment>
<evidence type="ECO:0008006" key="9">
    <source>
        <dbReference type="Google" id="ProtNLM"/>
    </source>
</evidence>
<proteinExistence type="predicted"/>
<keyword evidence="3 7" id="KW-0812">Transmembrane</keyword>
<evidence type="ECO:0000313" key="8">
    <source>
        <dbReference type="EMBL" id="CAD9612237.1"/>
    </source>
</evidence>
<name>A0A7S2LR46_9STRA</name>
<dbReference type="PANTHER" id="PTHR33281">
    <property type="entry name" value="UPF0187 PROTEIN YNEE"/>
    <property type="match status" value="1"/>
</dbReference>
<keyword evidence="6 7" id="KW-0472">Membrane</keyword>
<evidence type="ECO:0000256" key="6">
    <source>
        <dbReference type="ARBA" id="ARBA00023136"/>
    </source>
</evidence>
<dbReference type="PANTHER" id="PTHR33281:SF20">
    <property type="match status" value="1"/>
</dbReference>
<feature type="transmembrane region" description="Helical" evidence="7">
    <location>
        <begin position="229"/>
        <end position="246"/>
    </location>
</feature>